<dbReference type="AlphaFoldDB" id="A0A381NXV0"/>
<dbReference type="EMBL" id="UINC01000679">
    <property type="protein sequence ID" value="SUZ59456.1"/>
    <property type="molecule type" value="Genomic_DNA"/>
</dbReference>
<dbReference type="PANTHER" id="PTHR48207:SF3">
    <property type="entry name" value="SUCCINATE--HYDROXYMETHYLGLUTARATE COA-TRANSFERASE"/>
    <property type="match status" value="1"/>
</dbReference>
<proteinExistence type="predicted"/>
<dbReference type="PANTHER" id="PTHR48207">
    <property type="entry name" value="SUCCINATE--HYDROXYMETHYLGLUTARATE COA-TRANSFERASE"/>
    <property type="match status" value="1"/>
</dbReference>
<dbReference type="InterPro" id="IPR050483">
    <property type="entry name" value="CoA-transferase_III_domain"/>
</dbReference>
<reference evidence="2" key="1">
    <citation type="submission" date="2018-05" db="EMBL/GenBank/DDBJ databases">
        <authorList>
            <person name="Lanie J.A."/>
            <person name="Ng W.-L."/>
            <person name="Kazmierczak K.M."/>
            <person name="Andrzejewski T.M."/>
            <person name="Davidsen T.M."/>
            <person name="Wayne K.J."/>
            <person name="Tettelin H."/>
            <person name="Glass J.I."/>
            <person name="Rusch D."/>
            <person name="Podicherti R."/>
            <person name="Tsui H.-C.T."/>
            <person name="Winkler M.E."/>
        </authorList>
    </citation>
    <scope>NUCLEOTIDE SEQUENCE</scope>
</reference>
<name>A0A381NXV0_9ZZZZ</name>
<organism evidence="2">
    <name type="scientific">marine metagenome</name>
    <dbReference type="NCBI Taxonomy" id="408172"/>
    <lineage>
        <taxon>unclassified sequences</taxon>
        <taxon>metagenomes</taxon>
        <taxon>ecological metagenomes</taxon>
    </lineage>
</organism>
<sequence>MLTLGMPLSRFTILDLTRVRAGPTCVRQLADWGANVIKIEAPPDGKEGLGGERDGFDFQNLHRNKRSLTLNLKTPEAREVFYKLVEQADVVVENYRPDVKNRLGADYESLSKVNKRIILVSISGFGQDGPYGKRAGFDQIAQGMGGLMSITGAPGAGPMRVGIPVADLCAGMFAAQGAMLALLEREESGEGQWVKTSLLEAQIQMLDFQAARYLKDADVPGQAGNDHPTSIPTGVFPTSDGHINIAVAGGEIYERFCKTVGLQHLITDERFSTAEARSDNRVEMNALISDLTLTNTSQHWIDVLNEAGCPCGPINSMDQVFADPQVKHLEMAVSVDHPRMGSFEVVNQAIKMSRTPSSVRTATPEQGEHTDDILSDLGYDQTTIHEFHQNGVV</sequence>
<dbReference type="InterPro" id="IPR023606">
    <property type="entry name" value="CoA-Trfase_III_dom_1_sf"/>
</dbReference>
<protein>
    <recommendedName>
        <fullName evidence="3">Formyl-CoA transferase</fullName>
    </recommendedName>
</protein>
<accession>A0A381NXV0</accession>
<evidence type="ECO:0000313" key="2">
    <source>
        <dbReference type="EMBL" id="SUZ59456.1"/>
    </source>
</evidence>
<keyword evidence="1" id="KW-0808">Transferase</keyword>
<dbReference type="InterPro" id="IPR044855">
    <property type="entry name" value="CoA-Trfase_III_dom3_sf"/>
</dbReference>
<dbReference type="SUPFAM" id="SSF89796">
    <property type="entry name" value="CoA-transferase family III (CaiB/BaiF)"/>
    <property type="match status" value="1"/>
</dbReference>
<dbReference type="Gene3D" id="3.40.50.10540">
    <property type="entry name" value="Crotonobetainyl-coa:carnitine coa-transferase, domain 1"/>
    <property type="match status" value="1"/>
</dbReference>
<evidence type="ECO:0008006" key="3">
    <source>
        <dbReference type="Google" id="ProtNLM"/>
    </source>
</evidence>
<dbReference type="Gene3D" id="3.30.1540.10">
    <property type="entry name" value="formyl-coa transferase, domain 3"/>
    <property type="match status" value="1"/>
</dbReference>
<dbReference type="InterPro" id="IPR003673">
    <property type="entry name" value="CoA-Trfase_fam_III"/>
</dbReference>
<gene>
    <name evidence="2" type="ORF">METZ01_LOCUS12310</name>
</gene>
<dbReference type="Pfam" id="PF02515">
    <property type="entry name" value="CoA_transf_3"/>
    <property type="match status" value="1"/>
</dbReference>
<evidence type="ECO:0000256" key="1">
    <source>
        <dbReference type="ARBA" id="ARBA00022679"/>
    </source>
</evidence>
<dbReference type="GO" id="GO:0008410">
    <property type="term" value="F:CoA-transferase activity"/>
    <property type="evidence" value="ECO:0007669"/>
    <property type="project" value="TreeGrafter"/>
</dbReference>